<keyword evidence="2" id="KW-1185">Reference proteome</keyword>
<gene>
    <name evidence="1" type="ORF">Thiowin_03938</name>
</gene>
<proteinExistence type="predicted"/>
<dbReference type="Proteomes" id="UP001432180">
    <property type="component" value="Chromosome"/>
</dbReference>
<sequence>MLQGLSQKFRGGCMMLLRDDGQQVAFLGTAFLVDSKGYLLTAAHLVNNPENLRVAPTDAGDGFIPMTFDRVAAMPVRVSQLDAAHGTALLKLELEENIDIGVPDDFLGTAENVRPGASIMSLGYAFGHDQLHTILTVGGFVAAKILTPNGTNLILFDNMAQDGDVGGPLVHAADGHIVGLVSGRFEPAEVARGSTEWDRKPPRDTNISYAVAIDYGIALMEKEGLHEQVAG</sequence>
<name>A0ABZ0SEC6_9GAMM</name>
<dbReference type="InterPro" id="IPR043504">
    <property type="entry name" value="Peptidase_S1_PA_chymotrypsin"/>
</dbReference>
<dbReference type="SUPFAM" id="SSF50494">
    <property type="entry name" value="Trypsin-like serine proteases"/>
    <property type="match status" value="1"/>
</dbReference>
<dbReference type="Gene3D" id="2.40.10.10">
    <property type="entry name" value="Trypsin-like serine proteases"/>
    <property type="match status" value="2"/>
</dbReference>
<evidence type="ECO:0000313" key="2">
    <source>
        <dbReference type="Proteomes" id="UP001432180"/>
    </source>
</evidence>
<dbReference type="EMBL" id="CP121472">
    <property type="protein sequence ID" value="WPL18847.1"/>
    <property type="molecule type" value="Genomic_DNA"/>
</dbReference>
<accession>A0ABZ0SEC6</accession>
<dbReference type="InterPro" id="IPR009003">
    <property type="entry name" value="Peptidase_S1_PA"/>
</dbReference>
<dbReference type="RefSeq" id="WP_328984590.1">
    <property type="nucleotide sequence ID" value="NZ_CP121472.1"/>
</dbReference>
<protein>
    <submittedName>
        <fullName evidence="1">Peptidase Do</fullName>
    </submittedName>
</protein>
<organism evidence="1 2">
    <name type="scientific">Thiorhodovibrio winogradskyi</name>
    <dbReference type="NCBI Taxonomy" id="77007"/>
    <lineage>
        <taxon>Bacteria</taxon>
        <taxon>Pseudomonadati</taxon>
        <taxon>Pseudomonadota</taxon>
        <taxon>Gammaproteobacteria</taxon>
        <taxon>Chromatiales</taxon>
        <taxon>Chromatiaceae</taxon>
        <taxon>Thiorhodovibrio</taxon>
    </lineage>
</organism>
<dbReference type="Pfam" id="PF13365">
    <property type="entry name" value="Trypsin_2"/>
    <property type="match status" value="1"/>
</dbReference>
<evidence type="ECO:0000313" key="1">
    <source>
        <dbReference type="EMBL" id="WPL18847.1"/>
    </source>
</evidence>
<reference evidence="1 2" key="1">
    <citation type="journal article" date="2023" name="Microorganisms">
        <title>Thiorhodovibrio frisius and Trv. litoralis spp. nov., Two Novel Members from a Clade of Fastidious Purple Sulfur Bacteria That Exhibit Unique Red-Shifted Light-Harvesting Capabilities.</title>
        <authorList>
            <person name="Methner A."/>
            <person name="Kuzyk S.B."/>
            <person name="Petersen J."/>
            <person name="Bauer S."/>
            <person name="Brinkmann H."/>
            <person name="Sichau K."/>
            <person name="Wanner G."/>
            <person name="Wolf J."/>
            <person name="Neumann-Schaal M."/>
            <person name="Henke P."/>
            <person name="Tank M."/>
            <person name="Sproer C."/>
            <person name="Bunk B."/>
            <person name="Overmann J."/>
        </authorList>
    </citation>
    <scope>NUCLEOTIDE SEQUENCE [LARGE SCALE GENOMIC DNA]</scope>
    <source>
        <strain evidence="1 2">DSM 6702</strain>
    </source>
</reference>